<dbReference type="PaxDb" id="29760-VIT_14s0083g00280.t01"/>
<accession>D7SMS0</accession>
<name>D7SMS0_VITVI</name>
<dbReference type="EMBL" id="FN594955">
    <property type="protein sequence ID" value="CBI16867.3"/>
    <property type="molecule type" value="Genomic_DNA"/>
</dbReference>
<evidence type="ECO:0000313" key="2">
    <source>
        <dbReference type="Proteomes" id="UP000009183"/>
    </source>
</evidence>
<sequence length="70" mass="8500">MFPIIIIKYEFALHWYLRFVDNRLLGYNDHFLVIVALQIIRNGESLDDLNSLEYITLGRNEKKWRELMVE</sequence>
<organism evidence="1 2">
    <name type="scientific">Vitis vinifera</name>
    <name type="common">Grape</name>
    <dbReference type="NCBI Taxonomy" id="29760"/>
    <lineage>
        <taxon>Eukaryota</taxon>
        <taxon>Viridiplantae</taxon>
        <taxon>Streptophyta</taxon>
        <taxon>Embryophyta</taxon>
        <taxon>Tracheophyta</taxon>
        <taxon>Spermatophyta</taxon>
        <taxon>Magnoliopsida</taxon>
        <taxon>eudicotyledons</taxon>
        <taxon>Gunneridae</taxon>
        <taxon>Pentapetalae</taxon>
        <taxon>rosids</taxon>
        <taxon>Vitales</taxon>
        <taxon>Vitaceae</taxon>
        <taxon>Viteae</taxon>
        <taxon>Vitis</taxon>
    </lineage>
</organism>
<protein>
    <submittedName>
        <fullName evidence="1">Uncharacterized protein</fullName>
    </submittedName>
</protein>
<proteinExistence type="predicted"/>
<reference evidence="2" key="1">
    <citation type="journal article" date="2007" name="Nature">
        <title>The grapevine genome sequence suggests ancestral hexaploidization in major angiosperm phyla.</title>
        <authorList>
            <consortium name="The French-Italian Public Consortium for Grapevine Genome Characterization."/>
            <person name="Jaillon O."/>
            <person name="Aury J.-M."/>
            <person name="Noel B."/>
            <person name="Policriti A."/>
            <person name="Clepet C."/>
            <person name="Casagrande A."/>
            <person name="Choisne N."/>
            <person name="Aubourg S."/>
            <person name="Vitulo N."/>
            <person name="Jubin C."/>
            <person name="Vezzi A."/>
            <person name="Legeai F."/>
            <person name="Hugueney P."/>
            <person name="Dasilva C."/>
            <person name="Horner D."/>
            <person name="Mica E."/>
            <person name="Jublot D."/>
            <person name="Poulain J."/>
            <person name="Bruyere C."/>
            <person name="Billault A."/>
            <person name="Segurens B."/>
            <person name="Gouyvenoux M."/>
            <person name="Ugarte E."/>
            <person name="Cattonaro F."/>
            <person name="Anthouard V."/>
            <person name="Vico V."/>
            <person name="Del Fabbro C."/>
            <person name="Alaux M."/>
            <person name="Di Gaspero G."/>
            <person name="Dumas V."/>
            <person name="Felice N."/>
            <person name="Paillard S."/>
            <person name="Juman I."/>
            <person name="Moroldo M."/>
            <person name="Scalabrin S."/>
            <person name="Canaguier A."/>
            <person name="Le Clainche I."/>
            <person name="Malacrida G."/>
            <person name="Durand E."/>
            <person name="Pesole G."/>
            <person name="Laucou V."/>
            <person name="Chatelet P."/>
            <person name="Merdinoglu D."/>
            <person name="Delledonne M."/>
            <person name="Pezzotti M."/>
            <person name="Lecharny A."/>
            <person name="Scarpelli C."/>
            <person name="Artiguenave F."/>
            <person name="Pe M.E."/>
            <person name="Valle G."/>
            <person name="Morgante M."/>
            <person name="Caboche M."/>
            <person name="Adam-Blondon A.-F."/>
            <person name="Weissenbach J."/>
            <person name="Quetier F."/>
            <person name="Wincker P."/>
        </authorList>
    </citation>
    <scope>NUCLEOTIDE SEQUENCE [LARGE SCALE GENOMIC DNA]</scope>
    <source>
        <strain evidence="2">cv. Pinot noir / PN40024</strain>
    </source>
</reference>
<dbReference type="InParanoid" id="D7SMS0"/>
<evidence type="ECO:0000313" key="1">
    <source>
        <dbReference type="EMBL" id="CBI16867.3"/>
    </source>
</evidence>
<keyword evidence="2" id="KW-1185">Reference proteome</keyword>
<gene>
    <name evidence="1" type="ordered locus">VIT_14s0083g00280</name>
</gene>
<dbReference type="Proteomes" id="UP000009183">
    <property type="component" value="Chromosome 14"/>
</dbReference>
<dbReference type="HOGENOM" id="CLU_2763029_0_0_1"/>
<dbReference type="AlphaFoldDB" id="D7SMS0"/>